<name>A0A086ZWS5_9BIFI</name>
<evidence type="ECO:0000313" key="1">
    <source>
        <dbReference type="EMBL" id="KFI50975.1"/>
    </source>
</evidence>
<proteinExistence type="predicted"/>
<dbReference type="InterPro" id="IPR011664">
    <property type="entry name" value="Abi_system_AbiD/AbiF-like"/>
</dbReference>
<dbReference type="STRING" id="1437609.BCAL_2261"/>
<protein>
    <submittedName>
        <fullName evidence="1">Abi-like protein</fullName>
    </submittedName>
</protein>
<reference evidence="1 2" key="1">
    <citation type="submission" date="2014-03" db="EMBL/GenBank/DDBJ databases">
        <title>Genomics of Bifidobacteria.</title>
        <authorList>
            <person name="Ventura M."/>
            <person name="Milani C."/>
            <person name="Lugli G.A."/>
        </authorList>
    </citation>
    <scope>NUCLEOTIDE SEQUENCE [LARGE SCALE GENOMIC DNA]</scope>
    <source>
        <strain evidence="1 2">DSM 23973</strain>
    </source>
</reference>
<dbReference type="AlphaFoldDB" id="A0A086ZWS5"/>
<dbReference type="EMBL" id="JGYS01000023">
    <property type="protein sequence ID" value="KFI50975.1"/>
    <property type="molecule type" value="Genomic_DNA"/>
</dbReference>
<accession>A0A086ZWS5</accession>
<dbReference type="Proteomes" id="UP000029072">
    <property type="component" value="Unassembled WGS sequence"/>
</dbReference>
<dbReference type="eggNOG" id="COG4823">
    <property type="taxonomic scope" value="Bacteria"/>
</dbReference>
<dbReference type="OrthoDB" id="5363652at2"/>
<evidence type="ECO:0000313" key="2">
    <source>
        <dbReference type="Proteomes" id="UP000029072"/>
    </source>
</evidence>
<dbReference type="Pfam" id="PF07751">
    <property type="entry name" value="Abi_2"/>
    <property type="match status" value="1"/>
</dbReference>
<organism evidence="1 2">
    <name type="scientific">Bifidobacterium callitrichos DSM 23973</name>
    <dbReference type="NCBI Taxonomy" id="1437609"/>
    <lineage>
        <taxon>Bacteria</taxon>
        <taxon>Bacillati</taxon>
        <taxon>Actinomycetota</taxon>
        <taxon>Actinomycetes</taxon>
        <taxon>Bifidobacteriales</taxon>
        <taxon>Bifidobacteriaceae</taxon>
        <taxon>Bifidobacterium</taxon>
    </lineage>
</organism>
<dbReference type="RefSeq" id="WP_043167861.1">
    <property type="nucleotide sequence ID" value="NZ_JDUV01000042.1"/>
</dbReference>
<sequence>MPRLKYTVAQQIASMKSHGVSFALCDEDAAAEFLTSRTYFFKLKAFENNFERVGDRYTGLDFAYLKDLSTIDFHLRTLLSYCCLNIEHALKVRFNRLIMDDPAEDGYDVVHRFDPDGEFRFHGDYRHSRYHHSVYTEGLLRKYFDDPAVWNLWETVDFSTLCRLYQSYIDSRGMKDNSTNLFRSVRILRNAASHGNCLIIGIRKDIRPTRYVKNCLSELDRLTGSNTTPLYSSLRRYPLVHDFASVLCAFLILVDSPGIRSDAAKQLEEFSRRLCARYDYAGMKEAPMLAAVVGSLGVLCDVVSGYLITHADDYAGNRILHTSPVHRKSEDRGQAGSGRSRLYALGDTGATCRVR</sequence>
<gene>
    <name evidence="1" type="ORF">BCAL_2261</name>
</gene>
<comment type="caution">
    <text evidence="1">The sequence shown here is derived from an EMBL/GenBank/DDBJ whole genome shotgun (WGS) entry which is preliminary data.</text>
</comment>